<evidence type="ECO:0000313" key="1">
    <source>
        <dbReference type="EMBL" id="MDI9257931.1"/>
    </source>
</evidence>
<sequence length="277" mass="31382">MKKYIQHTILTLFTLPVLGQIKNIKIDTLTTLERMYLGMGGNQVFKVDTAFNVSTLRLGTILNQDLNDKFRIGTTAVLKLETSNKVKSAGAFDFTYLISSKSKLRIGYLATAITEIRPNPTTPESQTEFNSQSKIPGAQPTIKYSFNKTNTSFSSSLSYSNKLLGGQIKVDHKFLSIGFHLDKASIMTAMDVKIKSVRIISVNLWKNQMFAQTVSYNFTRYFVYLDSKIKAPKWEDIEVGGRRYFNNENIFLKGFIRLSINFIPKTVTGGLFLYLDK</sequence>
<evidence type="ECO:0000313" key="2">
    <source>
        <dbReference type="Proteomes" id="UP001230035"/>
    </source>
</evidence>
<keyword evidence="2" id="KW-1185">Reference proteome</keyword>
<accession>A0ABT6XS94</accession>
<reference evidence="1 2" key="1">
    <citation type="submission" date="2023-05" db="EMBL/GenBank/DDBJ databases">
        <title>Flavobacterium sedimenti sp. nov., isolated from the sediment.</title>
        <authorList>
            <person name="Wu N."/>
        </authorList>
    </citation>
    <scope>NUCLEOTIDE SEQUENCE [LARGE SCALE GENOMIC DNA]</scope>
    <source>
        <strain evidence="1 2">YZ-48</strain>
    </source>
</reference>
<gene>
    <name evidence="1" type="ORF">QHT84_10950</name>
</gene>
<name>A0ABT6XS94_9FLAO</name>
<dbReference type="EMBL" id="JASGBP010000007">
    <property type="protein sequence ID" value="MDI9257931.1"/>
    <property type="molecule type" value="Genomic_DNA"/>
</dbReference>
<organism evidence="1 2">
    <name type="scientific">Flavobacterium sedimenticola</name>
    <dbReference type="NCBI Taxonomy" id="3043286"/>
    <lineage>
        <taxon>Bacteria</taxon>
        <taxon>Pseudomonadati</taxon>
        <taxon>Bacteroidota</taxon>
        <taxon>Flavobacteriia</taxon>
        <taxon>Flavobacteriales</taxon>
        <taxon>Flavobacteriaceae</taxon>
        <taxon>Flavobacterium</taxon>
    </lineage>
</organism>
<dbReference type="RefSeq" id="WP_283239608.1">
    <property type="nucleotide sequence ID" value="NZ_JASGBP010000007.1"/>
</dbReference>
<comment type="caution">
    <text evidence="1">The sequence shown here is derived from an EMBL/GenBank/DDBJ whole genome shotgun (WGS) entry which is preliminary data.</text>
</comment>
<protein>
    <submittedName>
        <fullName evidence="1">Uncharacterized protein</fullName>
    </submittedName>
</protein>
<proteinExistence type="predicted"/>
<dbReference type="Proteomes" id="UP001230035">
    <property type="component" value="Unassembled WGS sequence"/>
</dbReference>